<comment type="similarity">
    <text evidence="2 7">Belongs to the phosphohexose mutase family.</text>
</comment>
<evidence type="ECO:0000256" key="4">
    <source>
        <dbReference type="ARBA" id="ARBA00022723"/>
    </source>
</evidence>
<dbReference type="InterPro" id="IPR005844">
    <property type="entry name" value="A-D-PHexomutase_a/b/a-I"/>
</dbReference>
<dbReference type="RefSeq" id="XP_002296103.1">
    <property type="nucleotide sequence ID" value="XM_002296067.1"/>
</dbReference>
<dbReference type="PANTHER" id="PTHR45745:SF1">
    <property type="entry name" value="PHOSPHOGLUCOMUTASE 2B-RELATED"/>
    <property type="match status" value="1"/>
</dbReference>
<keyword evidence="5 7" id="KW-0460">Magnesium</keyword>
<dbReference type="Gene3D" id="3.40.120.10">
    <property type="entry name" value="Alpha-D-Glucose-1,6-Bisphosphate, subunit A, domain 3"/>
    <property type="match status" value="3"/>
</dbReference>
<evidence type="ECO:0000313" key="12">
    <source>
        <dbReference type="Proteomes" id="UP000001449"/>
    </source>
</evidence>
<dbReference type="InterPro" id="IPR005845">
    <property type="entry name" value="A-D-PHexomutase_a/b/a-II"/>
</dbReference>
<dbReference type="InterPro" id="IPR016066">
    <property type="entry name" value="A-D-PHexomutase_CS"/>
</dbReference>
<dbReference type="Pfam" id="PF02880">
    <property type="entry name" value="PGM_PMM_III"/>
    <property type="match status" value="1"/>
</dbReference>
<gene>
    <name evidence="11" type="ORF">THAPS_263111</name>
</gene>
<dbReference type="HOGENOM" id="CLU_016950_0_1_1"/>
<feature type="domain" description="Alpha-D-phosphohexomutase alpha/beta/alpha" evidence="9">
    <location>
        <begin position="181"/>
        <end position="271"/>
    </location>
</feature>
<dbReference type="GO" id="GO:0000287">
    <property type="term" value="F:magnesium ion binding"/>
    <property type="evidence" value="ECO:0007669"/>
    <property type="project" value="InterPro"/>
</dbReference>
<dbReference type="KEGG" id="tps:THAPS_263111"/>
<dbReference type="PRINTS" id="PR00509">
    <property type="entry name" value="PGMPMM"/>
</dbReference>
<evidence type="ECO:0000313" key="11">
    <source>
        <dbReference type="EMBL" id="ACI64820.1"/>
    </source>
</evidence>
<evidence type="ECO:0000256" key="1">
    <source>
        <dbReference type="ARBA" id="ARBA00001946"/>
    </source>
</evidence>
<dbReference type="InterPro" id="IPR005846">
    <property type="entry name" value="A-D-PHexomutase_a/b/a-III"/>
</dbReference>
<comment type="cofactor">
    <cofactor evidence="1">
        <name>Mg(2+)</name>
        <dbReference type="ChEBI" id="CHEBI:18420"/>
    </cofactor>
</comment>
<feature type="domain" description="Alpha-D-phosphohexomutase alpha/beta/alpha" evidence="10">
    <location>
        <begin position="284"/>
        <end position="407"/>
    </location>
</feature>
<dbReference type="AlphaFoldDB" id="B5YMJ7"/>
<dbReference type="GeneID" id="7448986"/>
<evidence type="ECO:0000256" key="7">
    <source>
        <dbReference type="RuleBase" id="RU004326"/>
    </source>
</evidence>
<name>B5YMJ7_THAPS</name>
<keyword evidence="4 7" id="KW-0479">Metal-binding</keyword>
<dbReference type="PROSITE" id="PS00710">
    <property type="entry name" value="PGM_PMM"/>
    <property type="match status" value="1"/>
</dbReference>
<dbReference type="SUPFAM" id="SSF55957">
    <property type="entry name" value="Phosphoglucomutase, C-terminal domain"/>
    <property type="match status" value="1"/>
</dbReference>
<dbReference type="Proteomes" id="UP000001449">
    <property type="component" value="Chromosome 7"/>
</dbReference>
<dbReference type="eggNOG" id="KOG1220">
    <property type="taxonomic scope" value="Eukaryota"/>
</dbReference>
<dbReference type="SUPFAM" id="SSF53738">
    <property type="entry name" value="Phosphoglucomutase, first 3 domains"/>
    <property type="match status" value="3"/>
</dbReference>
<dbReference type="Pfam" id="PF02879">
    <property type="entry name" value="PGM_PMM_II"/>
    <property type="match status" value="1"/>
</dbReference>
<dbReference type="GO" id="GO:0006166">
    <property type="term" value="P:purine ribonucleoside salvage"/>
    <property type="evidence" value="ECO:0000318"/>
    <property type="project" value="GO_Central"/>
</dbReference>
<evidence type="ECO:0000256" key="2">
    <source>
        <dbReference type="ARBA" id="ARBA00010231"/>
    </source>
</evidence>
<sequence length="538" mass="58660">RIGFGTAGLRGAMQPGPMGMNDLVVIQTAQGLARYILQCNNGNKANLRAVVGYDHRQNESCNLSSKQFAMYTKLVFEQAGIACTVLDGFVATPILAFAVTEINAAAGIMVTASHNPKQDDGYKVYWNDGCQIIPPIDEGIANAIVEKENLVPWTDYGEQLRKLEANISTETTGECYAVCKATAASTPPKFAYTAMHGVGYPYAERSFETFHLDPFLAVPTQQLPDPQFPTVPFPNPEEKGALDNALAFAKENSCDIVLANDPDADRLGVAECCRESGEWTVFSGDQIGTLLGHWLWETVGKKSDKPVAMCASTVSSKLLATMGKVEGFHFEETLTGFKWIGSRALALKDEGYLVLLGYEEAIGFSCGGITPDKDGISALGVIGTMAHSVYSNGKTLKSRLQEIHDKYGEFLCNNGYYRCDDPAIVMRIMDQMRNGGSYCERVGSYEVESVRDLGSPGFDSTTEDKRPTLPISASSPMITFRFTNGCVAQFRASGTEPKFKYYIELRGCPGESKSAVQKRLTEMSALILEELLHPKQNG</sequence>
<keyword evidence="12" id="KW-1185">Reference proteome</keyword>
<evidence type="ECO:0000256" key="5">
    <source>
        <dbReference type="ARBA" id="ARBA00022842"/>
    </source>
</evidence>
<evidence type="ECO:0000256" key="6">
    <source>
        <dbReference type="ARBA" id="ARBA00023235"/>
    </source>
</evidence>
<dbReference type="GO" id="GO:0008973">
    <property type="term" value="F:phosphopentomutase activity"/>
    <property type="evidence" value="ECO:0000318"/>
    <property type="project" value="GO_Central"/>
</dbReference>
<dbReference type="Pfam" id="PF02878">
    <property type="entry name" value="PGM_PMM_I"/>
    <property type="match status" value="1"/>
</dbReference>
<dbReference type="FunCoup" id="B5YMJ7">
    <property type="interactions" value="122"/>
</dbReference>
<dbReference type="EMBL" id="CP001160">
    <property type="protein sequence ID" value="ACI64820.1"/>
    <property type="molecule type" value="Genomic_DNA"/>
</dbReference>
<evidence type="ECO:0000256" key="3">
    <source>
        <dbReference type="ARBA" id="ARBA00022553"/>
    </source>
</evidence>
<protein>
    <submittedName>
        <fullName evidence="11">Phosphomannomutase-like protein</fullName>
    </submittedName>
</protein>
<dbReference type="OMA" id="RYKSKEF"/>
<evidence type="ECO:0000259" key="8">
    <source>
        <dbReference type="Pfam" id="PF02878"/>
    </source>
</evidence>
<feature type="non-terminal residue" evidence="11">
    <location>
        <position position="538"/>
    </location>
</feature>
<dbReference type="CDD" id="cd05799">
    <property type="entry name" value="PGM2"/>
    <property type="match status" value="1"/>
</dbReference>
<dbReference type="InParanoid" id="B5YMJ7"/>
<dbReference type="PANTHER" id="PTHR45745">
    <property type="entry name" value="PHOSPHOMANNOMUTASE 45A"/>
    <property type="match status" value="1"/>
</dbReference>
<evidence type="ECO:0000259" key="10">
    <source>
        <dbReference type="Pfam" id="PF02880"/>
    </source>
</evidence>
<dbReference type="PaxDb" id="35128-Thaps263111"/>
<dbReference type="STRING" id="35128.B5YMJ7"/>
<organism evidence="11 12">
    <name type="scientific">Thalassiosira pseudonana</name>
    <name type="common">Marine diatom</name>
    <name type="synonym">Cyclotella nana</name>
    <dbReference type="NCBI Taxonomy" id="35128"/>
    <lineage>
        <taxon>Eukaryota</taxon>
        <taxon>Sar</taxon>
        <taxon>Stramenopiles</taxon>
        <taxon>Ochrophyta</taxon>
        <taxon>Bacillariophyta</taxon>
        <taxon>Coscinodiscophyceae</taxon>
        <taxon>Thalassiosirophycidae</taxon>
        <taxon>Thalassiosirales</taxon>
        <taxon>Thalassiosiraceae</taxon>
        <taxon>Thalassiosira</taxon>
    </lineage>
</organism>
<dbReference type="InterPro" id="IPR005841">
    <property type="entry name" value="Alpha-D-phosphohexomutase_SF"/>
</dbReference>
<feature type="domain" description="Alpha-D-phosphohexomutase alpha/beta/alpha" evidence="8">
    <location>
        <begin position="2"/>
        <end position="148"/>
    </location>
</feature>
<dbReference type="GO" id="GO:0005975">
    <property type="term" value="P:carbohydrate metabolic process"/>
    <property type="evidence" value="ECO:0007669"/>
    <property type="project" value="InterPro"/>
</dbReference>
<dbReference type="InterPro" id="IPR016055">
    <property type="entry name" value="A-D-PHexomutase_a/b/a-I/II/III"/>
</dbReference>
<keyword evidence="6" id="KW-0413">Isomerase</keyword>
<evidence type="ECO:0000259" key="9">
    <source>
        <dbReference type="Pfam" id="PF02879"/>
    </source>
</evidence>
<accession>B5YMJ7</accession>
<keyword evidence="3" id="KW-0597">Phosphoprotein</keyword>
<reference evidence="11 12" key="1">
    <citation type="journal article" date="2004" name="Science">
        <title>The genome of the diatom Thalassiosira pseudonana: ecology, evolution, and metabolism.</title>
        <authorList>
            <person name="Armbrust E.V."/>
            <person name="Berges J.A."/>
            <person name="Bowler C."/>
            <person name="Green B.R."/>
            <person name="Martinez D."/>
            <person name="Putnam N.H."/>
            <person name="Zhou S."/>
            <person name="Allen A.E."/>
            <person name="Apt K.E."/>
            <person name="Bechner M."/>
            <person name="Brzezinski M.A."/>
            <person name="Chaal B.K."/>
            <person name="Chiovitti A."/>
            <person name="Davis A.K."/>
            <person name="Demarest M.S."/>
            <person name="Detter J.C."/>
            <person name="Glavina T."/>
            <person name="Goodstein D."/>
            <person name="Hadi M.Z."/>
            <person name="Hellsten U."/>
            <person name="Hildebrand M."/>
            <person name="Jenkins B.D."/>
            <person name="Jurka J."/>
            <person name="Kapitonov V.V."/>
            <person name="Kroger N."/>
            <person name="Lau W.W."/>
            <person name="Lane T.W."/>
            <person name="Larimer F.W."/>
            <person name="Lippmeier J.C."/>
            <person name="Lucas S."/>
            <person name="Medina M."/>
            <person name="Montsant A."/>
            <person name="Obornik M."/>
            <person name="Parker M.S."/>
            <person name="Palenik B."/>
            <person name="Pazour G.J."/>
            <person name="Richardson P.M."/>
            <person name="Rynearson T.A."/>
            <person name="Saito M.A."/>
            <person name="Schwartz D.C."/>
            <person name="Thamatrakoln K."/>
            <person name="Valentin K."/>
            <person name="Vardi A."/>
            <person name="Wilkerson F.P."/>
            <person name="Rokhsar D.S."/>
        </authorList>
    </citation>
    <scope>NUCLEOTIDE SEQUENCE [LARGE SCALE GENOMIC DNA]</scope>
    <source>
        <strain evidence="11 12">CCMP1335</strain>
    </source>
</reference>
<dbReference type="InterPro" id="IPR036900">
    <property type="entry name" value="A-D-PHexomutase_C_sf"/>
</dbReference>
<reference evidence="11 12" key="2">
    <citation type="journal article" date="2008" name="Nature">
        <title>The Phaeodactylum genome reveals the evolutionary history of diatom genomes.</title>
        <authorList>
            <person name="Bowler C."/>
            <person name="Allen A.E."/>
            <person name="Badger J.H."/>
            <person name="Grimwood J."/>
            <person name="Jabbari K."/>
            <person name="Kuo A."/>
            <person name="Maheswari U."/>
            <person name="Martens C."/>
            <person name="Maumus F."/>
            <person name="Otillar R.P."/>
            <person name="Rayko E."/>
            <person name="Salamov A."/>
            <person name="Vandepoele K."/>
            <person name="Beszteri B."/>
            <person name="Gruber A."/>
            <person name="Heijde M."/>
            <person name="Katinka M."/>
            <person name="Mock T."/>
            <person name="Valentin K."/>
            <person name="Verret F."/>
            <person name="Berges J.A."/>
            <person name="Brownlee C."/>
            <person name="Cadoret J.P."/>
            <person name="Chiovitti A."/>
            <person name="Choi C.J."/>
            <person name="Coesel S."/>
            <person name="De Martino A."/>
            <person name="Detter J.C."/>
            <person name="Durkin C."/>
            <person name="Falciatore A."/>
            <person name="Fournet J."/>
            <person name="Haruta M."/>
            <person name="Huysman M.J."/>
            <person name="Jenkins B.D."/>
            <person name="Jiroutova K."/>
            <person name="Jorgensen R.E."/>
            <person name="Joubert Y."/>
            <person name="Kaplan A."/>
            <person name="Kroger N."/>
            <person name="Kroth P.G."/>
            <person name="La Roche J."/>
            <person name="Lindquist E."/>
            <person name="Lommer M."/>
            <person name="Martin-Jezequel V."/>
            <person name="Lopez P.J."/>
            <person name="Lucas S."/>
            <person name="Mangogna M."/>
            <person name="McGinnis K."/>
            <person name="Medlin L.K."/>
            <person name="Montsant A."/>
            <person name="Oudot-Le Secq M.P."/>
            <person name="Napoli C."/>
            <person name="Obornik M."/>
            <person name="Parker M.S."/>
            <person name="Petit J.L."/>
            <person name="Porcel B.M."/>
            <person name="Poulsen N."/>
            <person name="Robison M."/>
            <person name="Rychlewski L."/>
            <person name="Rynearson T.A."/>
            <person name="Schmutz J."/>
            <person name="Shapiro H."/>
            <person name="Siaut M."/>
            <person name="Stanley M."/>
            <person name="Sussman M.R."/>
            <person name="Taylor A.R."/>
            <person name="Vardi A."/>
            <person name="von Dassow P."/>
            <person name="Vyverman W."/>
            <person name="Willis A."/>
            <person name="Wyrwicz L.S."/>
            <person name="Rokhsar D.S."/>
            <person name="Weissenbach J."/>
            <person name="Armbrust E.V."/>
            <person name="Green B.R."/>
            <person name="Van de Peer Y."/>
            <person name="Grigoriev I.V."/>
        </authorList>
    </citation>
    <scope>NUCLEOTIDE SEQUENCE [LARGE SCALE GENOMIC DNA]</scope>
    <source>
        <strain evidence="11 12">CCMP1335</strain>
    </source>
</reference>
<feature type="non-terminal residue" evidence="11">
    <location>
        <position position="1"/>
    </location>
</feature>
<proteinExistence type="inferred from homology"/>